<dbReference type="InterPro" id="IPR022761">
    <property type="entry name" value="Fumarate_lyase_N"/>
</dbReference>
<sequence>MTTSNLFLPGNLRYQPKEMVKYFGYDNLYRTVGEVEIASLQVLGEIGVIPPEKIALLNPEVVEAILSIPTTVIDKTEREVTKHDIQAWRVEARKCVDPRLGRWLHVILTSYDPLDTGRALQFVRAYKESLIPSLRELILVLADVVRNNSDVLQIGRTHGQSALPITAGFWLATILSRILFSTQEADRHCQQMVGKISGAVGAYNAQVGLGISERCGDTPFENRVLAKLGLKPARISTQILPPEYLTNFLHAIHLLSACFGQFGRDCRNLTRSEIAEISEPFSVTQAGSSTMAAKRNPISFEGLEGDWLRVKCAYHLVQEGLISDHQRDLVGSRGARDFPIILIIVQGQLDVLLRKDKQTNLPFLKRMQIDEESCRRNFQRAESIVLGEPLYIALQIAGFDGDAHGFVNHALTPVSLETGKTLVEVLEEMIQEDPGLEEIYLNIPPEIRYLLHHPEQYTGLASAKANEIADLAVAQMSG</sequence>
<dbReference type="GO" id="GO:0070626">
    <property type="term" value="F:(S)-2-(5-amino-1-(5-phospho-D-ribosyl)imidazole-4-carboxamido) succinate lyase (fumarate-forming) activity"/>
    <property type="evidence" value="ECO:0007669"/>
    <property type="project" value="TreeGrafter"/>
</dbReference>
<keyword evidence="1" id="KW-0456">Lyase</keyword>
<organism evidence="3 4">
    <name type="scientific">Candidatus Berkelbacteria bacterium CG10_big_fil_rev_8_21_14_0_10_43_14</name>
    <dbReference type="NCBI Taxonomy" id="1974515"/>
    <lineage>
        <taxon>Bacteria</taxon>
        <taxon>Candidatus Berkelbacteria</taxon>
    </lineage>
</organism>
<accession>A0A2M6R8I9</accession>
<evidence type="ECO:0000256" key="1">
    <source>
        <dbReference type="ARBA" id="ARBA00023239"/>
    </source>
</evidence>
<dbReference type="AlphaFoldDB" id="A0A2M6R8I9"/>
<dbReference type="InterPro" id="IPR020557">
    <property type="entry name" value="Fumarate_lyase_CS"/>
</dbReference>
<dbReference type="Proteomes" id="UP000231162">
    <property type="component" value="Unassembled WGS sequence"/>
</dbReference>
<gene>
    <name evidence="3" type="ORF">COT79_02490</name>
</gene>
<dbReference type="SUPFAM" id="SSF48557">
    <property type="entry name" value="L-aspartase-like"/>
    <property type="match status" value="1"/>
</dbReference>
<proteinExistence type="predicted"/>
<dbReference type="PANTHER" id="PTHR43172:SF1">
    <property type="entry name" value="ADENYLOSUCCINATE LYASE"/>
    <property type="match status" value="1"/>
</dbReference>
<dbReference type="Gene3D" id="1.20.200.10">
    <property type="entry name" value="Fumarase/aspartase (Central domain)"/>
    <property type="match status" value="1"/>
</dbReference>
<name>A0A2M6R8I9_9BACT</name>
<comment type="caution">
    <text evidence="3">The sequence shown here is derived from an EMBL/GenBank/DDBJ whole genome shotgun (WGS) entry which is preliminary data.</text>
</comment>
<dbReference type="InterPro" id="IPR008948">
    <property type="entry name" value="L-Aspartase-like"/>
</dbReference>
<reference evidence="4" key="1">
    <citation type="submission" date="2017-09" db="EMBL/GenBank/DDBJ databases">
        <title>Depth-based differentiation of microbial function through sediment-hosted aquifers and enrichment of novel symbionts in the deep terrestrial subsurface.</title>
        <authorList>
            <person name="Probst A.J."/>
            <person name="Ladd B."/>
            <person name="Jarett J.K."/>
            <person name="Geller-Mcgrath D.E."/>
            <person name="Sieber C.M.K."/>
            <person name="Emerson J.B."/>
            <person name="Anantharaman K."/>
            <person name="Thomas B.C."/>
            <person name="Malmstrom R."/>
            <person name="Stieglmeier M."/>
            <person name="Klingl A."/>
            <person name="Woyke T."/>
            <person name="Ryan C.M."/>
            <person name="Banfield J.F."/>
        </authorList>
    </citation>
    <scope>NUCLEOTIDE SEQUENCE [LARGE SCALE GENOMIC DNA]</scope>
</reference>
<dbReference type="PROSITE" id="PS00163">
    <property type="entry name" value="FUMARATE_LYASES"/>
    <property type="match status" value="1"/>
</dbReference>
<evidence type="ECO:0000259" key="2">
    <source>
        <dbReference type="Pfam" id="PF00206"/>
    </source>
</evidence>
<dbReference type="PANTHER" id="PTHR43172">
    <property type="entry name" value="ADENYLOSUCCINATE LYASE"/>
    <property type="match status" value="1"/>
</dbReference>
<protein>
    <recommendedName>
        <fullName evidence="2">Fumarate lyase N-terminal domain-containing protein</fullName>
    </recommendedName>
</protein>
<dbReference type="InterPro" id="IPR024083">
    <property type="entry name" value="Fumarase/histidase_N"/>
</dbReference>
<evidence type="ECO:0000313" key="4">
    <source>
        <dbReference type="Proteomes" id="UP000231162"/>
    </source>
</evidence>
<dbReference type="GO" id="GO:0005829">
    <property type="term" value="C:cytosol"/>
    <property type="evidence" value="ECO:0007669"/>
    <property type="project" value="TreeGrafter"/>
</dbReference>
<dbReference type="GO" id="GO:0004018">
    <property type="term" value="F:N6-(1,2-dicarboxyethyl)AMP AMP-lyase (fumarate-forming) activity"/>
    <property type="evidence" value="ECO:0007669"/>
    <property type="project" value="TreeGrafter"/>
</dbReference>
<dbReference type="GO" id="GO:0044208">
    <property type="term" value="P:'de novo' AMP biosynthetic process"/>
    <property type="evidence" value="ECO:0007669"/>
    <property type="project" value="TreeGrafter"/>
</dbReference>
<feature type="domain" description="Fumarate lyase N-terminal" evidence="2">
    <location>
        <begin position="99"/>
        <end position="307"/>
    </location>
</feature>
<dbReference type="Gene3D" id="1.10.275.10">
    <property type="entry name" value="Fumarase/aspartase (N-terminal domain)"/>
    <property type="match status" value="1"/>
</dbReference>
<dbReference type="Pfam" id="PF00206">
    <property type="entry name" value="Lyase_1"/>
    <property type="match status" value="1"/>
</dbReference>
<dbReference type="EMBL" id="PEZX01000032">
    <property type="protein sequence ID" value="PIS06855.1"/>
    <property type="molecule type" value="Genomic_DNA"/>
</dbReference>
<dbReference type="PRINTS" id="PR00149">
    <property type="entry name" value="FUMRATELYASE"/>
</dbReference>
<evidence type="ECO:0000313" key="3">
    <source>
        <dbReference type="EMBL" id="PIS06855.1"/>
    </source>
</evidence>
<dbReference type="InterPro" id="IPR000362">
    <property type="entry name" value="Fumarate_lyase_fam"/>
</dbReference>